<feature type="compositionally biased region" description="Basic residues" evidence="1">
    <location>
        <begin position="20"/>
        <end position="31"/>
    </location>
</feature>
<comment type="caution">
    <text evidence="2">The sequence shown here is derived from an EMBL/GenBank/DDBJ whole genome shotgun (WGS) entry which is preliminary data.</text>
</comment>
<feature type="compositionally biased region" description="Polar residues" evidence="1">
    <location>
        <begin position="102"/>
        <end position="111"/>
    </location>
</feature>
<evidence type="ECO:0000313" key="2">
    <source>
        <dbReference type="EMBL" id="EUA42349.1"/>
    </source>
</evidence>
<name>X8BET6_MYCXE</name>
<gene>
    <name evidence="2" type="ORF">I553_6209</name>
</gene>
<reference evidence="2" key="1">
    <citation type="submission" date="2014-01" db="EMBL/GenBank/DDBJ databases">
        <authorList>
            <person name="Brown-Elliot B."/>
            <person name="Wallace R."/>
            <person name="Lenaerts A."/>
            <person name="Ordway D."/>
            <person name="DeGroote M.A."/>
            <person name="Parker T."/>
            <person name="Sizemore C."/>
            <person name="Tallon L.J."/>
            <person name="Sadzewicz L.K."/>
            <person name="Sengamalay N."/>
            <person name="Fraser C.M."/>
            <person name="Hine E."/>
            <person name="Shefchek K.A."/>
            <person name="Das S.P."/>
            <person name="Tettelin H."/>
        </authorList>
    </citation>
    <scope>NUCLEOTIDE SEQUENCE [LARGE SCALE GENOMIC DNA]</scope>
    <source>
        <strain evidence="2">4042</strain>
    </source>
</reference>
<accession>X8BET6</accession>
<proteinExistence type="predicted"/>
<sequence length="125" mass="13145">MAAVVLGARHWPKPPGTARSSHRGIRTANGLRRRVDRTHCGSSARREAVHEPRWRPADGALNSAVIARPLSSTRAGQPSAAHRAAIAATIAGSVIRWAVPSTTRSNSSVATLSAHRASRFSGLSG</sequence>
<feature type="region of interest" description="Disordered" evidence="1">
    <location>
        <begin position="1"/>
        <end position="31"/>
    </location>
</feature>
<dbReference type="EMBL" id="JAOB01000042">
    <property type="protein sequence ID" value="EUA42349.1"/>
    <property type="molecule type" value="Genomic_DNA"/>
</dbReference>
<organism evidence="2">
    <name type="scientific">Mycobacterium xenopi 4042</name>
    <dbReference type="NCBI Taxonomy" id="1299334"/>
    <lineage>
        <taxon>Bacteria</taxon>
        <taxon>Bacillati</taxon>
        <taxon>Actinomycetota</taxon>
        <taxon>Actinomycetes</taxon>
        <taxon>Mycobacteriales</taxon>
        <taxon>Mycobacteriaceae</taxon>
        <taxon>Mycobacterium</taxon>
    </lineage>
</organism>
<evidence type="ECO:0000256" key="1">
    <source>
        <dbReference type="SAM" id="MobiDB-lite"/>
    </source>
</evidence>
<feature type="region of interest" description="Disordered" evidence="1">
    <location>
        <begin position="102"/>
        <end position="125"/>
    </location>
</feature>
<protein>
    <submittedName>
        <fullName evidence="2">Uncharacterized protein</fullName>
    </submittedName>
</protein>
<dbReference type="AlphaFoldDB" id="X8BET6"/>